<dbReference type="EnsemblPlants" id="QL05p061562:mrna">
    <property type="protein sequence ID" value="QL05p061562:mrna"/>
    <property type="gene ID" value="QL05p061562"/>
</dbReference>
<dbReference type="Gramene" id="QL05p061562:mrna">
    <property type="protein sequence ID" value="QL05p061562:mrna"/>
    <property type="gene ID" value="QL05p061562"/>
</dbReference>
<dbReference type="PANTHER" id="PTHR46146">
    <property type="entry name" value="SERINE/THREONINE-PROTEIN KINASE-LIKE PROTEIN CCR4"/>
    <property type="match status" value="1"/>
</dbReference>
<evidence type="ECO:0000313" key="2">
    <source>
        <dbReference type="Proteomes" id="UP000594261"/>
    </source>
</evidence>
<evidence type="ECO:0000313" key="1">
    <source>
        <dbReference type="EnsemblPlants" id="QL05p061562:mrna"/>
    </source>
</evidence>
<proteinExistence type="predicted"/>
<sequence>MEGVSKLFKTSRKKAKPSSTVPKELCHRFSLAKMKIATNNFDNKLFIGQGIYGKVSKGLLIDDCSCTINIAIECVTATSCVRNEGKDRPTIGEVEVGLEHALQLQQSADAERNDGVDQYNYTIVEYISGTASPEESFSGSLQVARLAPTRTSFLGYLSTSSGSFTI</sequence>
<dbReference type="InParanoid" id="A0A7N2LSX2"/>
<dbReference type="Gene3D" id="3.30.200.20">
    <property type="entry name" value="Phosphorylase Kinase, domain 1"/>
    <property type="match status" value="1"/>
</dbReference>
<dbReference type="EMBL" id="LRBV02000005">
    <property type="status" value="NOT_ANNOTATED_CDS"/>
    <property type="molecule type" value="Genomic_DNA"/>
</dbReference>
<organism evidence="1 2">
    <name type="scientific">Quercus lobata</name>
    <name type="common">Valley oak</name>
    <dbReference type="NCBI Taxonomy" id="97700"/>
    <lineage>
        <taxon>Eukaryota</taxon>
        <taxon>Viridiplantae</taxon>
        <taxon>Streptophyta</taxon>
        <taxon>Embryophyta</taxon>
        <taxon>Tracheophyta</taxon>
        <taxon>Spermatophyta</taxon>
        <taxon>Magnoliopsida</taxon>
        <taxon>eudicotyledons</taxon>
        <taxon>Gunneridae</taxon>
        <taxon>Pentapetalae</taxon>
        <taxon>rosids</taxon>
        <taxon>fabids</taxon>
        <taxon>Fagales</taxon>
        <taxon>Fagaceae</taxon>
        <taxon>Quercus</taxon>
    </lineage>
</organism>
<dbReference type="Proteomes" id="UP000594261">
    <property type="component" value="Chromosome 5"/>
</dbReference>
<reference evidence="1 2" key="1">
    <citation type="journal article" date="2016" name="G3 (Bethesda)">
        <title>First Draft Assembly and Annotation of the Genome of a California Endemic Oak Quercus lobata Nee (Fagaceae).</title>
        <authorList>
            <person name="Sork V.L."/>
            <person name="Fitz-Gibbon S.T."/>
            <person name="Puiu D."/>
            <person name="Crepeau M."/>
            <person name="Gugger P.F."/>
            <person name="Sherman R."/>
            <person name="Stevens K."/>
            <person name="Langley C.H."/>
            <person name="Pellegrini M."/>
            <person name="Salzberg S.L."/>
        </authorList>
    </citation>
    <scope>NUCLEOTIDE SEQUENCE [LARGE SCALE GENOMIC DNA]</scope>
    <source>
        <strain evidence="1 2">cv. SW786</strain>
    </source>
</reference>
<name>A0A7N2LSX2_QUELO</name>
<accession>A0A7N2LSX2</accession>
<dbReference type="PANTHER" id="PTHR46146:SF3">
    <property type="entry name" value="SERINE_THREONINE-PROTEIN KINASE-LIKE PROTEIN CCR3-RELATED"/>
    <property type="match status" value="1"/>
</dbReference>
<keyword evidence="2" id="KW-1185">Reference proteome</keyword>
<protein>
    <submittedName>
        <fullName evidence="1">Uncharacterized protein</fullName>
    </submittedName>
</protein>
<reference evidence="1" key="2">
    <citation type="submission" date="2021-01" db="UniProtKB">
        <authorList>
            <consortium name="EnsemblPlants"/>
        </authorList>
    </citation>
    <scope>IDENTIFICATION</scope>
</reference>
<dbReference type="AlphaFoldDB" id="A0A7N2LSX2"/>